<accession>A0A2G9EAC7</accession>
<protein>
    <submittedName>
        <fullName evidence="1">Septum formation initiator subfamily</fullName>
    </submittedName>
</protein>
<gene>
    <name evidence="1" type="ORF">CTM98_08525</name>
</gene>
<dbReference type="InterPro" id="IPR007060">
    <property type="entry name" value="FtsL/DivIC"/>
</dbReference>
<proteinExistence type="predicted"/>
<organism evidence="1 2">
    <name type="scientific">Fusobacterium pseudoperiodonticum</name>
    <dbReference type="NCBI Taxonomy" id="2663009"/>
    <lineage>
        <taxon>Bacteria</taxon>
        <taxon>Fusobacteriati</taxon>
        <taxon>Fusobacteriota</taxon>
        <taxon>Fusobacteriia</taxon>
        <taxon>Fusobacteriales</taxon>
        <taxon>Fusobacteriaceae</taxon>
        <taxon>Fusobacterium</taxon>
    </lineage>
</organism>
<dbReference type="EMBL" id="CP024704">
    <property type="protein sequence ID" value="ATV70688.1"/>
    <property type="molecule type" value="Genomic_DNA"/>
</dbReference>
<reference evidence="1 2" key="1">
    <citation type="submission" date="2017-11" db="EMBL/GenBank/DDBJ databases">
        <title>Genome sequencing of Fusobacterium periodonticum KCOM 2555.</title>
        <authorList>
            <person name="Kook J.-K."/>
            <person name="Park S.-N."/>
            <person name="Lim Y.K."/>
        </authorList>
    </citation>
    <scope>NUCLEOTIDE SEQUENCE [LARGE SCALE GENOMIC DNA]</scope>
    <source>
        <strain evidence="1 2">KCOM 2555</strain>
    </source>
</reference>
<evidence type="ECO:0000313" key="1">
    <source>
        <dbReference type="EMBL" id="ATV70688.1"/>
    </source>
</evidence>
<dbReference type="AlphaFoldDB" id="A0A2G9EAC7"/>
<name>A0A2G9EAC7_9FUSO</name>
<dbReference type="Pfam" id="PF04977">
    <property type="entry name" value="DivIC"/>
    <property type="match status" value="1"/>
</dbReference>
<dbReference type="Proteomes" id="UP000230781">
    <property type="component" value="Chromosome"/>
</dbReference>
<sequence>MSKRLFWLLVIMFLVLMTFNVMSQIRHNMSKKNSIQEEIKIVNKKIEETSANIAKYDRKIESLDDDFEKERVARNMFQMVKDNEVIYKYVEKDNNANNIKEEK</sequence>
<dbReference type="RefSeq" id="WP_099972195.1">
    <property type="nucleotide sequence ID" value="NZ_CAURXN010000031.1"/>
</dbReference>
<evidence type="ECO:0000313" key="2">
    <source>
        <dbReference type="Proteomes" id="UP000230781"/>
    </source>
</evidence>